<dbReference type="Pfam" id="PF19290">
    <property type="entry name" value="PmbA_TldD_2nd"/>
    <property type="match status" value="1"/>
</dbReference>
<evidence type="ECO:0000259" key="4">
    <source>
        <dbReference type="Pfam" id="PF19290"/>
    </source>
</evidence>
<dbReference type="Pfam" id="PF01523">
    <property type="entry name" value="PmbA_TldD_1st"/>
    <property type="match status" value="1"/>
</dbReference>
<dbReference type="GO" id="GO:0005829">
    <property type="term" value="C:cytosol"/>
    <property type="evidence" value="ECO:0007669"/>
    <property type="project" value="TreeGrafter"/>
</dbReference>
<dbReference type="RefSeq" id="WP_042057641.1">
    <property type="nucleotide sequence ID" value="NZ_BAND01000036.1"/>
</dbReference>
<sequence>MSDDTAQQLRDLLEAARKAGADKADAVAISSLTVSAMCRKGVPEGLEHSETSSIGLRVFIGQRAATVSATELDPARFAALAEQAVAMARVLPEDFYLGLADPEDQGSVDAAALDLADPGPAPDLAALLERARAVEDAALAVTGVTNSSGASASYGRSRVTLADTNGFTGSYSRTSHGAGVSVLAGVGESMQRDYASHGTVHLADLDAPERLGREAGERAVRRLDPGKPRTGRLPVVFDPRVSGSLPGHLVSAINGAAIARGTSFLATKMGEAILPQGLSLIDDPLRPRGLRSRPFDGEGHRASVLALVENGILREWVLDTRAARQLGLKPNGRAVRGVGAPPGPGTSNLYLAGGATPVAELIADIVEGVWVDELMGSSINGLTGDYSRGASGFMIRNGQLAEPVAELTIAGNLLEMFQSLRAADDLVFRRGIDAPTLRIDGMRVAGS</sequence>
<dbReference type="PANTHER" id="PTHR43421:SF1">
    <property type="entry name" value="METALLOPROTEASE PMBA"/>
    <property type="match status" value="1"/>
</dbReference>
<dbReference type="AlphaFoldDB" id="A0A023D4P0"/>
<protein>
    <submittedName>
        <fullName evidence="5">Zn-dependent microcin-processing peptidase U62/PmbA/TldD</fullName>
    </submittedName>
</protein>
<feature type="domain" description="Metalloprotease TldD/E C-terminal" evidence="3">
    <location>
        <begin position="230"/>
        <end position="446"/>
    </location>
</feature>
<dbReference type="PANTHER" id="PTHR43421">
    <property type="entry name" value="METALLOPROTEASE PMBA"/>
    <property type="match status" value="1"/>
</dbReference>
<evidence type="ECO:0000313" key="5">
    <source>
        <dbReference type="EMBL" id="GAJ28720.1"/>
    </source>
</evidence>
<evidence type="ECO:0000256" key="1">
    <source>
        <dbReference type="ARBA" id="ARBA00005836"/>
    </source>
</evidence>
<dbReference type="OrthoDB" id="9803618at2"/>
<proteinExistence type="inferred from homology"/>
<reference evidence="5 6" key="2">
    <citation type="journal article" date="2014" name="FEMS Microbiol. Lett.">
        <title>Draft genomic DNA sequence of the facultatively methylotrophic bacterium Acidomonas methanolica type strain MB58.</title>
        <authorList>
            <person name="Higashiura N."/>
            <person name="Hadano H."/>
            <person name="Hirakawa H."/>
            <person name="Matsutani M."/>
            <person name="Takabe S."/>
            <person name="Matsushita K."/>
            <person name="Azuma Y."/>
        </authorList>
    </citation>
    <scope>NUCLEOTIDE SEQUENCE [LARGE SCALE GENOMIC DNA]</scope>
    <source>
        <strain evidence="5 6">MB58</strain>
    </source>
</reference>
<gene>
    <name evidence="5" type="ORF">Amme_036_008</name>
</gene>
<dbReference type="InterPro" id="IPR036059">
    <property type="entry name" value="TldD/PmbA_sf"/>
</dbReference>
<dbReference type="InterPro" id="IPR047657">
    <property type="entry name" value="PmbA"/>
</dbReference>
<comment type="caution">
    <text evidence="5">The sequence shown here is derived from an EMBL/GenBank/DDBJ whole genome shotgun (WGS) entry which is preliminary data.</text>
</comment>
<dbReference type="EMBL" id="BAND01000036">
    <property type="protein sequence ID" value="GAJ28720.1"/>
    <property type="molecule type" value="Genomic_DNA"/>
</dbReference>
<evidence type="ECO:0000259" key="2">
    <source>
        <dbReference type="Pfam" id="PF01523"/>
    </source>
</evidence>
<dbReference type="Gene3D" id="3.30.2290.10">
    <property type="entry name" value="PmbA/TldD superfamily"/>
    <property type="match status" value="1"/>
</dbReference>
<dbReference type="InterPro" id="IPR035068">
    <property type="entry name" value="TldD/PmbA_N"/>
</dbReference>
<dbReference type="GO" id="GO:0008237">
    <property type="term" value="F:metallopeptidase activity"/>
    <property type="evidence" value="ECO:0007669"/>
    <property type="project" value="InterPro"/>
</dbReference>
<dbReference type="GO" id="GO:0006508">
    <property type="term" value="P:proteolysis"/>
    <property type="evidence" value="ECO:0007669"/>
    <property type="project" value="InterPro"/>
</dbReference>
<keyword evidence="6" id="KW-1185">Reference proteome</keyword>
<dbReference type="SUPFAM" id="SSF111283">
    <property type="entry name" value="Putative modulator of DNA gyrase, PmbA/TldD"/>
    <property type="match status" value="1"/>
</dbReference>
<feature type="domain" description="Metalloprotease TldD/E central" evidence="4">
    <location>
        <begin position="118"/>
        <end position="223"/>
    </location>
</feature>
<evidence type="ECO:0000313" key="6">
    <source>
        <dbReference type="Proteomes" id="UP000019760"/>
    </source>
</evidence>
<feature type="domain" description="Metalloprotease TldD/E N-terminal" evidence="2">
    <location>
        <begin position="24"/>
        <end position="88"/>
    </location>
</feature>
<name>A0A023D4P0_ACIMT</name>
<reference evidence="6" key="1">
    <citation type="journal article" date="2014" name="FEMS Microbiol. Lett.">
        <title>Draft Genomic DNA Sequence of the Facultatively Methylotrophic Bacterium Acidomonas methanolica type strain MB58.</title>
        <authorList>
            <person name="Higashiura N."/>
            <person name="Hadano H."/>
            <person name="Hirakawa H."/>
            <person name="Matsutani M."/>
            <person name="Takabe S."/>
            <person name="Matsushita K."/>
            <person name="Azuma Y."/>
        </authorList>
    </citation>
    <scope>NUCLEOTIDE SEQUENCE [LARGE SCALE GENOMIC DNA]</scope>
    <source>
        <strain evidence="6">MB58</strain>
    </source>
</reference>
<dbReference type="InterPro" id="IPR002510">
    <property type="entry name" value="Metalloprtase-TldD/E_N"/>
</dbReference>
<accession>A0A023D4P0</accession>
<dbReference type="Proteomes" id="UP000019760">
    <property type="component" value="Unassembled WGS sequence"/>
</dbReference>
<organism evidence="5 6">
    <name type="scientific">Acidomonas methanolica NBRC 104435</name>
    <dbReference type="NCBI Taxonomy" id="1231351"/>
    <lineage>
        <taxon>Bacteria</taxon>
        <taxon>Pseudomonadati</taxon>
        <taxon>Pseudomonadota</taxon>
        <taxon>Alphaproteobacteria</taxon>
        <taxon>Acetobacterales</taxon>
        <taxon>Acetobacteraceae</taxon>
        <taxon>Acidomonas</taxon>
    </lineage>
</organism>
<evidence type="ECO:0000259" key="3">
    <source>
        <dbReference type="Pfam" id="PF19289"/>
    </source>
</evidence>
<comment type="similarity">
    <text evidence="1">Belongs to the peptidase U62 family.</text>
</comment>
<dbReference type="Pfam" id="PF19289">
    <property type="entry name" value="PmbA_TldD_3rd"/>
    <property type="match status" value="1"/>
</dbReference>
<dbReference type="InterPro" id="IPR045570">
    <property type="entry name" value="Metalloprtase-TldD/E_cen_dom"/>
</dbReference>
<dbReference type="InterPro" id="IPR045569">
    <property type="entry name" value="Metalloprtase-TldD/E_C"/>
</dbReference>